<keyword evidence="1" id="KW-0472">Membrane</keyword>
<keyword evidence="1" id="KW-0812">Transmembrane</keyword>
<reference evidence="3 4" key="1">
    <citation type="submission" date="2017-01" db="EMBL/GenBank/DDBJ databases">
        <authorList>
            <person name="Mah S.A."/>
            <person name="Swanson W.J."/>
            <person name="Moy G.W."/>
            <person name="Vacquier V.D."/>
        </authorList>
    </citation>
    <scope>NUCLEOTIDE SEQUENCE [LARGE SCALE GENOMIC DNA]</scope>
    <source>
        <strain evidence="3 4">NIO-1016</strain>
    </source>
</reference>
<evidence type="ECO:0000313" key="4">
    <source>
        <dbReference type="Proteomes" id="UP000186385"/>
    </source>
</evidence>
<dbReference type="EMBL" id="MWSK01000004">
    <property type="protein sequence ID" value="OXS77799.1"/>
    <property type="molecule type" value="Genomic_DNA"/>
</dbReference>
<name>A0A1N6VYD2_9BACI</name>
<gene>
    <name evidence="2" type="ORF">B1B05_09330</name>
    <name evidence="3" type="ORF">SAMN05443094_10419</name>
</gene>
<dbReference type="EMBL" id="FTLX01000004">
    <property type="protein sequence ID" value="SIQ82891.1"/>
    <property type="molecule type" value="Genomic_DNA"/>
</dbReference>
<dbReference type="STRING" id="1017273.SAMN05443094_10419"/>
<protein>
    <submittedName>
        <fullName evidence="3">Uncharacterized protein</fullName>
    </submittedName>
</protein>
<reference evidence="5" key="2">
    <citation type="submission" date="2017-03" db="EMBL/GenBank/DDBJ databases">
        <title>Bacillus sp. V-88(T) DSM27956, whole genome shotgun sequencing project.</title>
        <authorList>
            <person name="Dastager S.G."/>
            <person name="Neurgaonkar P.S."/>
            <person name="Dharne M.S."/>
        </authorList>
    </citation>
    <scope>NUCLEOTIDE SEQUENCE [LARGE SCALE GENOMIC DNA]</scope>
    <source>
        <strain evidence="5">DSM 25145</strain>
    </source>
</reference>
<dbReference type="AlphaFoldDB" id="A0A1N6VYD2"/>
<dbReference type="Proteomes" id="UP000186385">
    <property type="component" value="Unassembled WGS sequence"/>
</dbReference>
<accession>A0A1N6VYD2</accession>
<sequence>MFVQMAIYLIIGILLGFILAGPLGALIGGVGGLLFTIIDQLNVIIEKLNLQQKDGEETKE</sequence>
<evidence type="ECO:0000313" key="2">
    <source>
        <dbReference type="EMBL" id="OXS77799.1"/>
    </source>
</evidence>
<feature type="transmembrane region" description="Helical" evidence="1">
    <location>
        <begin position="6"/>
        <end position="38"/>
    </location>
</feature>
<evidence type="ECO:0000256" key="1">
    <source>
        <dbReference type="SAM" id="Phobius"/>
    </source>
</evidence>
<dbReference type="Proteomes" id="UP000215545">
    <property type="component" value="Unassembled WGS sequence"/>
</dbReference>
<dbReference type="RefSeq" id="WP_045852573.1">
    <property type="nucleotide sequence ID" value="NZ_FTLX01000004.1"/>
</dbReference>
<evidence type="ECO:0000313" key="5">
    <source>
        <dbReference type="Proteomes" id="UP000215545"/>
    </source>
</evidence>
<reference evidence="2" key="3">
    <citation type="submission" date="2017-03" db="EMBL/GenBank/DDBJ databases">
        <authorList>
            <person name="Dastager S.G."/>
            <person name="Neurgaonkar P.S."/>
            <person name="Dharne M.S."/>
        </authorList>
    </citation>
    <scope>NUCLEOTIDE SEQUENCE</scope>
    <source>
        <strain evidence="2">DSM 25145</strain>
    </source>
</reference>
<proteinExistence type="predicted"/>
<keyword evidence="5" id="KW-1185">Reference proteome</keyword>
<organism evidence="3 4">
    <name type="scientific">Domibacillus enclensis</name>
    <dbReference type="NCBI Taxonomy" id="1017273"/>
    <lineage>
        <taxon>Bacteria</taxon>
        <taxon>Bacillati</taxon>
        <taxon>Bacillota</taxon>
        <taxon>Bacilli</taxon>
        <taxon>Bacillales</taxon>
        <taxon>Bacillaceae</taxon>
        <taxon>Domibacillus</taxon>
    </lineage>
</organism>
<keyword evidence="1" id="KW-1133">Transmembrane helix</keyword>
<evidence type="ECO:0000313" key="3">
    <source>
        <dbReference type="EMBL" id="SIQ82891.1"/>
    </source>
</evidence>